<reference evidence="1 2" key="1">
    <citation type="journal article" date="2014" name="Agronomy (Basel)">
        <title>A Draft Genome Sequence for Ensete ventricosum, the Drought-Tolerant Tree Against Hunger.</title>
        <authorList>
            <person name="Harrison J."/>
            <person name="Moore K.A."/>
            <person name="Paszkiewicz K."/>
            <person name="Jones T."/>
            <person name="Grant M."/>
            <person name="Ambacheew D."/>
            <person name="Muzemil S."/>
            <person name="Studholme D.J."/>
        </authorList>
    </citation>
    <scope>NUCLEOTIDE SEQUENCE [LARGE SCALE GENOMIC DNA]</scope>
</reference>
<organism evidence="1 2">
    <name type="scientific">Ensete ventricosum</name>
    <name type="common">Abyssinian banana</name>
    <name type="synonym">Musa ensete</name>
    <dbReference type="NCBI Taxonomy" id="4639"/>
    <lineage>
        <taxon>Eukaryota</taxon>
        <taxon>Viridiplantae</taxon>
        <taxon>Streptophyta</taxon>
        <taxon>Embryophyta</taxon>
        <taxon>Tracheophyta</taxon>
        <taxon>Spermatophyta</taxon>
        <taxon>Magnoliopsida</taxon>
        <taxon>Liliopsida</taxon>
        <taxon>Zingiberales</taxon>
        <taxon>Musaceae</taxon>
        <taxon>Ensete</taxon>
    </lineage>
</organism>
<dbReference type="EMBL" id="AMZH03008589">
    <property type="protein sequence ID" value="RRT58616.1"/>
    <property type="molecule type" value="Genomic_DNA"/>
</dbReference>
<dbReference type="AlphaFoldDB" id="A0A426Z3S1"/>
<gene>
    <name evidence="1" type="ORF">B296_00005707</name>
</gene>
<sequence>MGVTARSRFPDMACASISTRHVSTLDSSPVAALFGLIQTFSGWIREISAKSPPTSPGTPEDIPILYRRRF</sequence>
<dbReference type="Proteomes" id="UP000287651">
    <property type="component" value="Unassembled WGS sequence"/>
</dbReference>
<name>A0A426Z3S1_ENSVE</name>
<comment type="caution">
    <text evidence="1">The sequence shown here is derived from an EMBL/GenBank/DDBJ whole genome shotgun (WGS) entry which is preliminary data.</text>
</comment>
<evidence type="ECO:0000313" key="1">
    <source>
        <dbReference type="EMBL" id="RRT58616.1"/>
    </source>
</evidence>
<accession>A0A426Z3S1</accession>
<evidence type="ECO:0000313" key="2">
    <source>
        <dbReference type="Proteomes" id="UP000287651"/>
    </source>
</evidence>
<protein>
    <submittedName>
        <fullName evidence="1">Uncharacterized protein</fullName>
    </submittedName>
</protein>
<proteinExistence type="predicted"/>